<accession>A0AAE0PED7</accession>
<sequence>MHLTQILPWSLLLLVHSALSAPSRTCRDRNIKHHQDRCADNALLQLLDPADQPSSNRKLAESFCSSYFAGPAMARPVQSAQPTTVTPPPAVSPMPIAASPHEDNDDNKGDNQPDLPTITITITTTRTITTFAAPTTTITTTQAPAAITARALPHPHPRLNSQRRRRVVARAPPMMEHCPQPWRGQPEDQIRRACECLVGPSRERGTPTVVVRRRARAAGAEAEESTGVMTAPAPMADV</sequence>
<evidence type="ECO:0000256" key="2">
    <source>
        <dbReference type="SAM" id="SignalP"/>
    </source>
</evidence>
<protein>
    <submittedName>
        <fullName evidence="3">Uncharacterized protein</fullName>
    </submittedName>
</protein>
<reference evidence="3" key="2">
    <citation type="submission" date="2023-07" db="EMBL/GenBank/DDBJ databases">
        <authorList>
            <consortium name="Lawrence Berkeley National Laboratory"/>
            <person name="Haridas S."/>
            <person name="Hensen N."/>
            <person name="Bonometti L."/>
            <person name="Westerberg I."/>
            <person name="Brannstrom I.O."/>
            <person name="Guillou S."/>
            <person name="Cros-Aarteil S."/>
            <person name="Calhoun S."/>
            <person name="Kuo A."/>
            <person name="Mondo S."/>
            <person name="Pangilinan J."/>
            <person name="Riley R."/>
            <person name="LaButti K."/>
            <person name="Andreopoulos B."/>
            <person name="Lipzen A."/>
            <person name="Chen C."/>
            <person name="Yanf M."/>
            <person name="Daum C."/>
            <person name="Ng V."/>
            <person name="Clum A."/>
            <person name="Steindorff A."/>
            <person name="Ohm R."/>
            <person name="Martin F."/>
            <person name="Silar P."/>
            <person name="Natvig D."/>
            <person name="Lalanne C."/>
            <person name="Gautier V."/>
            <person name="Ament-velasquez S.L."/>
            <person name="Kruys A."/>
            <person name="Hutchinson M.I."/>
            <person name="Powell A.J."/>
            <person name="Barry K."/>
            <person name="Miller A.N."/>
            <person name="Grigoriev I.V."/>
            <person name="Debuchy R."/>
            <person name="Gladieux P."/>
            <person name="Thoren M.H."/>
            <person name="Johannesson H."/>
        </authorList>
    </citation>
    <scope>NUCLEOTIDE SEQUENCE</scope>
    <source>
        <strain evidence="3">FGSC 1904</strain>
    </source>
</reference>
<evidence type="ECO:0000256" key="1">
    <source>
        <dbReference type="SAM" id="MobiDB-lite"/>
    </source>
</evidence>
<organism evidence="3 4">
    <name type="scientific">Sordaria brevicollis</name>
    <dbReference type="NCBI Taxonomy" id="83679"/>
    <lineage>
        <taxon>Eukaryota</taxon>
        <taxon>Fungi</taxon>
        <taxon>Dikarya</taxon>
        <taxon>Ascomycota</taxon>
        <taxon>Pezizomycotina</taxon>
        <taxon>Sordariomycetes</taxon>
        <taxon>Sordariomycetidae</taxon>
        <taxon>Sordariales</taxon>
        <taxon>Sordariaceae</taxon>
        <taxon>Sordaria</taxon>
    </lineage>
</organism>
<name>A0AAE0PED7_SORBR</name>
<proteinExistence type="predicted"/>
<feature type="signal peptide" evidence="2">
    <location>
        <begin position="1"/>
        <end position="20"/>
    </location>
</feature>
<dbReference type="EMBL" id="JAUTDP010000006">
    <property type="protein sequence ID" value="KAK3398428.1"/>
    <property type="molecule type" value="Genomic_DNA"/>
</dbReference>
<feature type="chain" id="PRO_5041916523" evidence="2">
    <location>
        <begin position="21"/>
        <end position="238"/>
    </location>
</feature>
<gene>
    <name evidence="3" type="ORF">B0T20DRAFT_208218</name>
</gene>
<feature type="region of interest" description="Disordered" evidence="1">
    <location>
        <begin position="217"/>
        <end position="238"/>
    </location>
</feature>
<keyword evidence="2" id="KW-0732">Signal</keyword>
<feature type="region of interest" description="Disordered" evidence="1">
    <location>
        <begin position="78"/>
        <end position="116"/>
    </location>
</feature>
<feature type="compositionally biased region" description="Basic and acidic residues" evidence="1">
    <location>
        <begin position="100"/>
        <end position="111"/>
    </location>
</feature>
<comment type="caution">
    <text evidence="3">The sequence shown here is derived from an EMBL/GenBank/DDBJ whole genome shotgun (WGS) entry which is preliminary data.</text>
</comment>
<reference evidence="3" key="1">
    <citation type="journal article" date="2023" name="Mol. Phylogenet. Evol.">
        <title>Genome-scale phylogeny and comparative genomics of the fungal order Sordariales.</title>
        <authorList>
            <person name="Hensen N."/>
            <person name="Bonometti L."/>
            <person name="Westerberg I."/>
            <person name="Brannstrom I.O."/>
            <person name="Guillou S."/>
            <person name="Cros-Aarteil S."/>
            <person name="Calhoun S."/>
            <person name="Haridas S."/>
            <person name="Kuo A."/>
            <person name="Mondo S."/>
            <person name="Pangilinan J."/>
            <person name="Riley R."/>
            <person name="LaButti K."/>
            <person name="Andreopoulos B."/>
            <person name="Lipzen A."/>
            <person name="Chen C."/>
            <person name="Yan M."/>
            <person name="Daum C."/>
            <person name="Ng V."/>
            <person name="Clum A."/>
            <person name="Steindorff A."/>
            <person name="Ohm R.A."/>
            <person name="Martin F."/>
            <person name="Silar P."/>
            <person name="Natvig D.O."/>
            <person name="Lalanne C."/>
            <person name="Gautier V."/>
            <person name="Ament-Velasquez S.L."/>
            <person name="Kruys A."/>
            <person name="Hutchinson M.I."/>
            <person name="Powell A.J."/>
            <person name="Barry K."/>
            <person name="Miller A.N."/>
            <person name="Grigoriev I.V."/>
            <person name="Debuchy R."/>
            <person name="Gladieux P."/>
            <person name="Hiltunen Thoren M."/>
            <person name="Johannesson H."/>
        </authorList>
    </citation>
    <scope>NUCLEOTIDE SEQUENCE</scope>
    <source>
        <strain evidence="3">FGSC 1904</strain>
    </source>
</reference>
<keyword evidence="4" id="KW-1185">Reference proteome</keyword>
<dbReference type="Proteomes" id="UP001281003">
    <property type="component" value="Unassembled WGS sequence"/>
</dbReference>
<evidence type="ECO:0000313" key="3">
    <source>
        <dbReference type="EMBL" id="KAK3398428.1"/>
    </source>
</evidence>
<feature type="compositionally biased region" description="Low complexity" evidence="1">
    <location>
        <begin position="217"/>
        <end position="228"/>
    </location>
</feature>
<dbReference type="AlphaFoldDB" id="A0AAE0PED7"/>
<evidence type="ECO:0000313" key="4">
    <source>
        <dbReference type="Proteomes" id="UP001281003"/>
    </source>
</evidence>